<dbReference type="EC" id="2.3.1.266" evidence="5"/>
<dbReference type="AlphaFoldDB" id="A0A224WX84"/>
<evidence type="ECO:0000256" key="3">
    <source>
        <dbReference type="ARBA" id="ARBA00022679"/>
    </source>
</evidence>
<dbReference type="Proteomes" id="UP000218689">
    <property type="component" value="Unassembled WGS sequence"/>
</dbReference>
<gene>
    <name evidence="7" type="ORF">RsY01_488</name>
</gene>
<proteinExistence type="inferred from homology"/>
<dbReference type="GO" id="GO:0005737">
    <property type="term" value="C:cytoplasm"/>
    <property type="evidence" value="ECO:0007669"/>
    <property type="project" value="UniProtKB-SubCell"/>
</dbReference>
<protein>
    <recommendedName>
        <fullName evidence="5">[Ribosomal protein bS18]-alanine N-acetyltransferase</fullName>
        <ecNumber evidence="5">2.3.1.266</ecNumber>
    </recommendedName>
</protein>
<keyword evidence="3" id="KW-0808">Transferase</keyword>
<dbReference type="InterPro" id="IPR050680">
    <property type="entry name" value="YpeA/RimI_acetyltransf"/>
</dbReference>
<dbReference type="PROSITE" id="PS51186">
    <property type="entry name" value="GNAT"/>
    <property type="match status" value="1"/>
</dbReference>
<comment type="similarity">
    <text evidence="1 5">Belongs to the acetyltransferase family. RimI subfamily.</text>
</comment>
<dbReference type="RefSeq" id="WP_094783967.1">
    <property type="nucleotide sequence ID" value="NZ_BEDT01000001.1"/>
</dbReference>
<dbReference type="OrthoDB" id="9794566at2"/>
<evidence type="ECO:0000256" key="1">
    <source>
        <dbReference type="ARBA" id="ARBA00005395"/>
    </source>
</evidence>
<evidence type="ECO:0000256" key="4">
    <source>
        <dbReference type="ARBA" id="ARBA00023315"/>
    </source>
</evidence>
<accession>A0A224WX84</accession>
<reference evidence="8" key="1">
    <citation type="submission" date="2017-08" db="EMBL/GenBank/DDBJ databases">
        <title>Draft genome sequence of Lactococcus sp. strain Rs-Y01, isolated from the gut of the lower termite Reticulitermes speratus.</title>
        <authorList>
            <person name="Ohkuma M."/>
            <person name="Yuki M."/>
        </authorList>
    </citation>
    <scope>NUCLEOTIDE SEQUENCE [LARGE SCALE GENOMIC DNA]</scope>
    <source>
        <strain evidence="8">Rs-Y01</strain>
    </source>
</reference>
<comment type="subcellular location">
    <subcellularLocation>
        <location evidence="5">Cytoplasm</location>
    </subcellularLocation>
</comment>
<comment type="function">
    <text evidence="5">Acetylates the N-terminal alanine of ribosomal protein bS18.</text>
</comment>
<comment type="caution">
    <text evidence="7">The sequence shown here is derived from an EMBL/GenBank/DDBJ whole genome shotgun (WGS) entry which is preliminary data.</text>
</comment>
<dbReference type="SUPFAM" id="SSF55729">
    <property type="entry name" value="Acyl-CoA N-acyltransferases (Nat)"/>
    <property type="match status" value="1"/>
</dbReference>
<dbReference type="InterPro" id="IPR006464">
    <property type="entry name" value="AcTrfase_RimI/Ard1"/>
</dbReference>
<dbReference type="GO" id="GO:0008999">
    <property type="term" value="F:protein-N-terminal-alanine acetyltransferase activity"/>
    <property type="evidence" value="ECO:0007669"/>
    <property type="project" value="UniProtKB-EC"/>
</dbReference>
<keyword evidence="2 5" id="KW-0963">Cytoplasm</keyword>
<evidence type="ECO:0000256" key="2">
    <source>
        <dbReference type="ARBA" id="ARBA00022490"/>
    </source>
</evidence>
<keyword evidence="4" id="KW-0012">Acyltransferase</keyword>
<dbReference type="Pfam" id="PF00583">
    <property type="entry name" value="Acetyltransf_1"/>
    <property type="match status" value="1"/>
</dbReference>
<evidence type="ECO:0000313" key="8">
    <source>
        <dbReference type="Proteomes" id="UP000218689"/>
    </source>
</evidence>
<evidence type="ECO:0000259" key="6">
    <source>
        <dbReference type="PROSITE" id="PS51186"/>
    </source>
</evidence>
<dbReference type="PANTHER" id="PTHR43420:SF44">
    <property type="entry name" value="ACETYLTRANSFERASE YPEA"/>
    <property type="match status" value="1"/>
</dbReference>
<dbReference type="InterPro" id="IPR000182">
    <property type="entry name" value="GNAT_dom"/>
</dbReference>
<keyword evidence="8" id="KW-1185">Reference proteome</keyword>
<sequence>MISIRQLNFLTDCYRDFAVEIQAILDELYDVSPWTFEQTFVDLLREETVYYLAFSEDQKVLGFLALSVVMDEIEITNIAVAKAYQSQGIASLLLEQLAELDGKVFLEVRASNEKARKLYEKFEFEAYYQRKDYYQNPQEDAILMKREK</sequence>
<evidence type="ECO:0000256" key="5">
    <source>
        <dbReference type="RuleBase" id="RU363094"/>
    </source>
</evidence>
<organism evidence="7 8">
    <name type="scientific">Pseudolactococcus reticulitermitis</name>
    <dbReference type="NCBI Taxonomy" id="2025039"/>
    <lineage>
        <taxon>Bacteria</taxon>
        <taxon>Bacillati</taxon>
        <taxon>Bacillota</taxon>
        <taxon>Bacilli</taxon>
        <taxon>Lactobacillales</taxon>
        <taxon>Streptococcaceae</taxon>
        <taxon>Pseudolactococcus</taxon>
    </lineage>
</organism>
<dbReference type="CDD" id="cd04301">
    <property type="entry name" value="NAT_SF"/>
    <property type="match status" value="1"/>
</dbReference>
<name>A0A224WX84_9LACT</name>
<dbReference type="InterPro" id="IPR016181">
    <property type="entry name" value="Acyl_CoA_acyltransferase"/>
</dbReference>
<dbReference type="PANTHER" id="PTHR43420">
    <property type="entry name" value="ACETYLTRANSFERASE"/>
    <property type="match status" value="1"/>
</dbReference>
<dbReference type="Gene3D" id="3.40.630.30">
    <property type="match status" value="1"/>
</dbReference>
<dbReference type="NCBIfam" id="TIGR01575">
    <property type="entry name" value="rimI"/>
    <property type="match status" value="1"/>
</dbReference>
<dbReference type="EMBL" id="BEDT01000001">
    <property type="protein sequence ID" value="GAX46908.1"/>
    <property type="molecule type" value="Genomic_DNA"/>
</dbReference>
<evidence type="ECO:0000313" key="7">
    <source>
        <dbReference type="EMBL" id="GAX46908.1"/>
    </source>
</evidence>
<comment type="catalytic activity">
    <reaction evidence="5">
        <text>N-terminal L-alanyl-[ribosomal protein bS18] + acetyl-CoA = N-terminal N(alpha)-acetyl-L-alanyl-[ribosomal protein bS18] + CoA + H(+)</text>
        <dbReference type="Rhea" id="RHEA:43756"/>
        <dbReference type="Rhea" id="RHEA-COMP:10676"/>
        <dbReference type="Rhea" id="RHEA-COMP:10677"/>
        <dbReference type="ChEBI" id="CHEBI:15378"/>
        <dbReference type="ChEBI" id="CHEBI:57287"/>
        <dbReference type="ChEBI" id="CHEBI:57288"/>
        <dbReference type="ChEBI" id="CHEBI:64718"/>
        <dbReference type="ChEBI" id="CHEBI:83683"/>
        <dbReference type="EC" id="2.3.1.266"/>
    </reaction>
</comment>
<feature type="domain" description="N-acetyltransferase" evidence="6">
    <location>
        <begin position="12"/>
        <end position="148"/>
    </location>
</feature>